<evidence type="ECO:0000313" key="2">
    <source>
        <dbReference type="Proteomes" id="UP000281549"/>
    </source>
</evidence>
<gene>
    <name evidence="1" type="ORF">ROZALSC1DRAFT_22928</name>
</gene>
<sequence length="248" mass="28097">MLNLNGIRSTIFGCIHELPFTFSVVTVADPCVVTHGESIFNVLLGNTFECAVSVITQNVSNGDAQLDIQGAVETSCQLTVVCNGLNITKSCKIWRGKVNKIPERGNKRRHKNVNESIHPQPMRREVPEKVAVKIDQVEEISAERKESMRQLTDEQLDMLTSSTLLDEQDRKKLQILLKTKISIHIFMHVSIRAYAAFNLLVTKAGRRDCDAEKEIVLEYFERAYANPWFVLRKRNGALRMILGVFPVE</sequence>
<name>A0A4P9YHC9_ROZAC</name>
<protein>
    <submittedName>
        <fullName evidence="1">Uncharacterized protein</fullName>
    </submittedName>
</protein>
<dbReference type="EMBL" id="ML005378">
    <property type="protein sequence ID" value="RKP18745.1"/>
    <property type="molecule type" value="Genomic_DNA"/>
</dbReference>
<dbReference type="AlphaFoldDB" id="A0A4P9YHC9"/>
<organism evidence="1 2">
    <name type="scientific">Rozella allomycis (strain CSF55)</name>
    <dbReference type="NCBI Taxonomy" id="988480"/>
    <lineage>
        <taxon>Eukaryota</taxon>
        <taxon>Fungi</taxon>
        <taxon>Fungi incertae sedis</taxon>
        <taxon>Cryptomycota</taxon>
        <taxon>Cryptomycota incertae sedis</taxon>
        <taxon>Rozella</taxon>
    </lineage>
</organism>
<proteinExistence type="predicted"/>
<dbReference type="Proteomes" id="UP000281549">
    <property type="component" value="Unassembled WGS sequence"/>
</dbReference>
<reference evidence="2" key="1">
    <citation type="journal article" date="2018" name="Nat. Microbiol.">
        <title>Leveraging single-cell genomics to expand the fungal tree of life.</title>
        <authorList>
            <person name="Ahrendt S.R."/>
            <person name="Quandt C.A."/>
            <person name="Ciobanu D."/>
            <person name="Clum A."/>
            <person name="Salamov A."/>
            <person name="Andreopoulos B."/>
            <person name="Cheng J.F."/>
            <person name="Woyke T."/>
            <person name="Pelin A."/>
            <person name="Henrissat B."/>
            <person name="Reynolds N.K."/>
            <person name="Benny G.L."/>
            <person name="Smith M.E."/>
            <person name="James T.Y."/>
            <person name="Grigoriev I.V."/>
        </authorList>
    </citation>
    <scope>NUCLEOTIDE SEQUENCE [LARGE SCALE GENOMIC DNA]</scope>
    <source>
        <strain evidence="2">CSF55</strain>
    </source>
</reference>
<accession>A0A4P9YHC9</accession>
<evidence type="ECO:0000313" key="1">
    <source>
        <dbReference type="EMBL" id="RKP18745.1"/>
    </source>
</evidence>